<evidence type="ECO:0000256" key="4">
    <source>
        <dbReference type="ARBA" id="ARBA00022673"/>
    </source>
</evidence>
<name>A0ABU7F7N5_9TELE</name>
<keyword evidence="6" id="KW-0106">Calcium</keyword>
<sequence>MVAVPITTTGDDPFLHSLDGVAGPAQTALVGGAMVLVGLLLLEAACVCAAPVPPTPTTMLQSRNPFSRTLSTPIIRIILSHPHRSSPDISEQEGIDELFPWNSQNCSVQVDELQDCHPFRFQIMEERAVNARKDRADLDEETDYSCCFRIQKMMEVYKPDWCETRENWSVYLFSPQNKFRLLCQSIIAHKLFDYVVLVFIFLNCITVALERPKILQGSLERLLLTLSNYIFTAIFVAEMTVK</sequence>
<protein>
    <recommendedName>
        <fullName evidence="13">Ion transport domain-containing protein</fullName>
    </recommendedName>
</protein>
<evidence type="ECO:0000256" key="3">
    <source>
        <dbReference type="ARBA" id="ARBA00022568"/>
    </source>
</evidence>
<evidence type="ECO:0000313" key="15">
    <source>
        <dbReference type="Proteomes" id="UP001352852"/>
    </source>
</evidence>
<keyword evidence="10 12" id="KW-0472">Membrane</keyword>
<comment type="subcellular location">
    <subcellularLocation>
        <location evidence="1">Membrane</location>
        <topology evidence="1">Multi-pass membrane protein</topology>
    </subcellularLocation>
</comment>
<dbReference type="EMBL" id="JAHUTJ010077145">
    <property type="protein sequence ID" value="MED6295019.1"/>
    <property type="molecule type" value="Genomic_DNA"/>
</dbReference>
<evidence type="ECO:0000313" key="14">
    <source>
        <dbReference type="EMBL" id="MED6295019.1"/>
    </source>
</evidence>
<dbReference type="PANTHER" id="PTHR45628:SF39">
    <property type="entry name" value="VOLTAGE-DEPENDENT T-TYPE CALCIUM CHANNEL SUBUNIT ALPHA-1I"/>
    <property type="match status" value="1"/>
</dbReference>
<evidence type="ECO:0000256" key="8">
    <source>
        <dbReference type="ARBA" id="ARBA00022989"/>
    </source>
</evidence>
<evidence type="ECO:0000259" key="13">
    <source>
        <dbReference type="Pfam" id="PF00520"/>
    </source>
</evidence>
<evidence type="ECO:0000256" key="6">
    <source>
        <dbReference type="ARBA" id="ARBA00022837"/>
    </source>
</evidence>
<proteinExistence type="predicted"/>
<keyword evidence="5 12" id="KW-0812">Transmembrane</keyword>
<comment type="caution">
    <text evidence="14">The sequence shown here is derived from an EMBL/GenBank/DDBJ whole genome shotgun (WGS) entry which is preliminary data.</text>
</comment>
<feature type="transmembrane region" description="Helical" evidence="12">
    <location>
        <begin position="191"/>
        <end position="210"/>
    </location>
</feature>
<organism evidence="14 15">
    <name type="scientific">Characodon lateralis</name>
    <dbReference type="NCBI Taxonomy" id="208331"/>
    <lineage>
        <taxon>Eukaryota</taxon>
        <taxon>Metazoa</taxon>
        <taxon>Chordata</taxon>
        <taxon>Craniata</taxon>
        <taxon>Vertebrata</taxon>
        <taxon>Euteleostomi</taxon>
        <taxon>Actinopterygii</taxon>
        <taxon>Neopterygii</taxon>
        <taxon>Teleostei</taxon>
        <taxon>Neoteleostei</taxon>
        <taxon>Acanthomorphata</taxon>
        <taxon>Ovalentaria</taxon>
        <taxon>Atherinomorphae</taxon>
        <taxon>Cyprinodontiformes</taxon>
        <taxon>Goodeidae</taxon>
        <taxon>Characodon</taxon>
    </lineage>
</organism>
<dbReference type="InterPro" id="IPR050599">
    <property type="entry name" value="VDCC_alpha-1_subunit"/>
</dbReference>
<gene>
    <name evidence="14" type="ORF">CHARACLAT_027120</name>
</gene>
<dbReference type="InterPro" id="IPR005821">
    <property type="entry name" value="Ion_trans_dom"/>
</dbReference>
<evidence type="ECO:0000256" key="9">
    <source>
        <dbReference type="ARBA" id="ARBA00023065"/>
    </source>
</evidence>
<keyword evidence="2" id="KW-0813">Transport</keyword>
<keyword evidence="11" id="KW-0407">Ion channel</keyword>
<keyword evidence="9" id="KW-0406">Ion transport</keyword>
<dbReference type="SUPFAM" id="SSF81324">
    <property type="entry name" value="Voltage-gated potassium channels"/>
    <property type="match status" value="1"/>
</dbReference>
<accession>A0ABU7F7N5</accession>
<evidence type="ECO:0000256" key="11">
    <source>
        <dbReference type="ARBA" id="ARBA00023303"/>
    </source>
</evidence>
<keyword evidence="15" id="KW-1185">Reference proteome</keyword>
<keyword evidence="7" id="KW-0851">Voltage-gated channel</keyword>
<keyword evidence="3" id="KW-0109">Calcium transport</keyword>
<evidence type="ECO:0000256" key="1">
    <source>
        <dbReference type="ARBA" id="ARBA00004141"/>
    </source>
</evidence>
<evidence type="ECO:0000256" key="7">
    <source>
        <dbReference type="ARBA" id="ARBA00022882"/>
    </source>
</evidence>
<dbReference type="Pfam" id="PF00520">
    <property type="entry name" value="Ion_trans"/>
    <property type="match status" value="1"/>
</dbReference>
<feature type="non-terminal residue" evidence="14">
    <location>
        <position position="242"/>
    </location>
</feature>
<dbReference type="PANTHER" id="PTHR45628">
    <property type="entry name" value="VOLTAGE-DEPENDENT CALCIUM CHANNEL TYPE A SUBUNIT ALPHA-1"/>
    <property type="match status" value="1"/>
</dbReference>
<reference evidence="14 15" key="1">
    <citation type="submission" date="2021-06" db="EMBL/GenBank/DDBJ databases">
        <authorList>
            <person name="Palmer J.M."/>
        </authorList>
    </citation>
    <scope>NUCLEOTIDE SEQUENCE [LARGE SCALE GENOMIC DNA]</scope>
    <source>
        <strain evidence="14 15">CL_MEX2019</strain>
        <tissue evidence="14">Muscle</tissue>
    </source>
</reference>
<feature type="domain" description="Ion transport" evidence="13">
    <location>
        <begin position="189"/>
        <end position="242"/>
    </location>
</feature>
<evidence type="ECO:0000256" key="5">
    <source>
        <dbReference type="ARBA" id="ARBA00022692"/>
    </source>
</evidence>
<keyword evidence="8 12" id="KW-1133">Transmembrane helix</keyword>
<dbReference type="Gene3D" id="1.20.120.350">
    <property type="entry name" value="Voltage-gated potassium channels. Chain C"/>
    <property type="match status" value="1"/>
</dbReference>
<feature type="transmembrane region" description="Helical" evidence="12">
    <location>
        <begin position="222"/>
        <end position="241"/>
    </location>
</feature>
<keyword evidence="4" id="KW-0107">Calcium channel</keyword>
<dbReference type="Proteomes" id="UP001352852">
    <property type="component" value="Unassembled WGS sequence"/>
</dbReference>
<evidence type="ECO:0000256" key="2">
    <source>
        <dbReference type="ARBA" id="ARBA00022448"/>
    </source>
</evidence>
<evidence type="ECO:0000256" key="12">
    <source>
        <dbReference type="SAM" id="Phobius"/>
    </source>
</evidence>
<evidence type="ECO:0000256" key="10">
    <source>
        <dbReference type="ARBA" id="ARBA00023136"/>
    </source>
</evidence>
<dbReference type="InterPro" id="IPR027359">
    <property type="entry name" value="Volt_channel_dom_sf"/>
</dbReference>